<keyword evidence="2" id="KW-1185">Reference proteome</keyword>
<feature type="non-terminal residue" evidence="1">
    <location>
        <position position="272"/>
    </location>
</feature>
<dbReference type="Proteomes" id="UP000790377">
    <property type="component" value="Unassembled WGS sequence"/>
</dbReference>
<feature type="non-terminal residue" evidence="1">
    <location>
        <position position="1"/>
    </location>
</feature>
<protein>
    <submittedName>
        <fullName evidence="1">Uncharacterized protein</fullName>
    </submittedName>
</protein>
<reference evidence="1" key="1">
    <citation type="journal article" date="2021" name="New Phytol.">
        <title>Evolutionary innovations through gain and loss of genes in the ectomycorrhizal Boletales.</title>
        <authorList>
            <person name="Wu G."/>
            <person name="Miyauchi S."/>
            <person name="Morin E."/>
            <person name="Kuo A."/>
            <person name="Drula E."/>
            <person name="Varga T."/>
            <person name="Kohler A."/>
            <person name="Feng B."/>
            <person name="Cao Y."/>
            <person name="Lipzen A."/>
            <person name="Daum C."/>
            <person name="Hundley H."/>
            <person name="Pangilinan J."/>
            <person name="Johnson J."/>
            <person name="Barry K."/>
            <person name="LaButti K."/>
            <person name="Ng V."/>
            <person name="Ahrendt S."/>
            <person name="Min B."/>
            <person name="Choi I.G."/>
            <person name="Park H."/>
            <person name="Plett J.M."/>
            <person name="Magnuson J."/>
            <person name="Spatafora J.W."/>
            <person name="Nagy L.G."/>
            <person name="Henrissat B."/>
            <person name="Grigoriev I.V."/>
            <person name="Yang Z.L."/>
            <person name="Xu J."/>
            <person name="Martin F.M."/>
        </authorList>
    </citation>
    <scope>NUCLEOTIDE SEQUENCE</scope>
    <source>
        <strain evidence="1">ATCC 28755</strain>
    </source>
</reference>
<name>A0ACB8ADF4_9AGAM</name>
<accession>A0ACB8ADF4</accession>
<evidence type="ECO:0000313" key="1">
    <source>
        <dbReference type="EMBL" id="KAH7911123.1"/>
    </source>
</evidence>
<evidence type="ECO:0000313" key="2">
    <source>
        <dbReference type="Proteomes" id="UP000790377"/>
    </source>
</evidence>
<organism evidence="1 2">
    <name type="scientific">Hygrophoropsis aurantiaca</name>
    <dbReference type="NCBI Taxonomy" id="72124"/>
    <lineage>
        <taxon>Eukaryota</taxon>
        <taxon>Fungi</taxon>
        <taxon>Dikarya</taxon>
        <taxon>Basidiomycota</taxon>
        <taxon>Agaricomycotina</taxon>
        <taxon>Agaricomycetes</taxon>
        <taxon>Agaricomycetidae</taxon>
        <taxon>Boletales</taxon>
        <taxon>Coniophorineae</taxon>
        <taxon>Hygrophoropsidaceae</taxon>
        <taxon>Hygrophoropsis</taxon>
    </lineage>
</organism>
<sequence>NFSVIAVVLESVAILLGLFRLYYRFSIQRFWWDDAWAALVLFCGIACVACDWEATQGPIGPRVIAYWIYDFSFTGIIWGTRMSILFSIIRLIYPSKLARQIAVCFSTIFLLISGGLIGWKLYQCTSNLSWEKFYTGCPFSSPMAIYQLWDIASDTMLVALPLRMLWNIKMSQKRHREIILSIFSTSILISCISIARAVCRLMHLSNEVYMLGIVEITCCLFVCSLLVVGTYVLRRINKNGDGSDPDSDSSDCPERTSNLYLTTVDLHNISGD</sequence>
<gene>
    <name evidence="1" type="ORF">BJ138DRAFT_994081</name>
</gene>
<dbReference type="EMBL" id="MU267689">
    <property type="protein sequence ID" value="KAH7911123.1"/>
    <property type="molecule type" value="Genomic_DNA"/>
</dbReference>
<proteinExistence type="predicted"/>
<comment type="caution">
    <text evidence="1">The sequence shown here is derived from an EMBL/GenBank/DDBJ whole genome shotgun (WGS) entry which is preliminary data.</text>
</comment>